<dbReference type="GO" id="GO:0005886">
    <property type="term" value="C:plasma membrane"/>
    <property type="evidence" value="ECO:0007669"/>
    <property type="project" value="UniProtKB-SubCell"/>
</dbReference>
<proteinExistence type="inferred from homology"/>
<keyword evidence="4 7" id="KW-1133">Transmembrane helix</keyword>
<protein>
    <submittedName>
        <fullName evidence="10">FtsX-like permease family protein</fullName>
    </submittedName>
</protein>
<evidence type="ECO:0000256" key="6">
    <source>
        <dbReference type="ARBA" id="ARBA00038076"/>
    </source>
</evidence>
<keyword evidence="2" id="KW-1003">Cell membrane</keyword>
<evidence type="ECO:0000313" key="11">
    <source>
        <dbReference type="Proteomes" id="UP000474296"/>
    </source>
</evidence>
<evidence type="ECO:0000259" key="9">
    <source>
        <dbReference type="Pfam" id="PF12704"/>
    </source>
</evidence>
<dbReference type="Pfam" id="PF02687">
    <property type="entry name" value="FtsX"/>
    <property type="match status" value="1"/>
</dbReference>
<gene>
    <name evidence="10" type="ORF">GWK10_13570</name>
</gene>
<feature type="transmembrane region" description="Helical" evidence="7">
    <location>
        <begin position="281"/>
        <end position="306"/>
    </location>
</feature>
<comment type="subcellular location">
    <subcellularLocation>
        <location evidence="1">Cell membrane</location>
        <topology evidence="1">Multi-pass membrane protein</topology>
    </subcellularLocation>
</comment>
<organism evidence="10 11">
    <name type="scientific">Spongiivirga citrea</name>
    <dbReference type="NCBI Taxonomy" id="1481457"/>
    <lineage>
        <taxon>Bacteria</taxon>
        <taxon>Pseudomonadati</taxon>
        <taxon>Bacteroidota</taxon>
        <taxon>Flavobacteriia</taxon>
        <taxon>Flavobacteriales</taxon>
        <taxon>Flavobacteriaceae</taxon>
        <taxon>Spongiivirga</taxon>
    </lineage>
</organism>
<dbReference type="Pfam" id="PF12704">
    <property type="entry name" value="MacB_PCD"/>
    <property type="match status" value="1"/>
</dbReference>
<feature type="domain" description="MacB-like periplasmic core" evidence="9">
    <location>
        <begin position="21"/>
        <end position="228"/>
    </location>
</feature>
<dbReference type="EMBL" id="JAABOQ010000005">
    <property type="protein sequence ID" value="NER18247.1"/>
    <property type="molecule type" value="Genomic_DNA"/>
</dbReference>
<evidence type="ECO:0000256" key="7">
    <source>
        <dbReference type="SAM" id="Phobius"/>
    </source>
</evidence>
<feature type="domain" description="ABC3 transporter permease C-terminal" evidence="8">
    <location>
        <begin position="285"/>
        <end position="402"/>
    </location>
</feature>
<evidence type="ECO:0000256" key="5">
    <source>
        <dbReference type="ARBA" id="ARBA00023136"/>
    </source>
</evidence>
<evidence type="ECO:0000256" key="2">
    <source>
        <dbReference type="ARBA" id="ARBA00022475"/>
    </source>
</evidence>
<reference evidence="10 11" key="1">
    <citation type="submission" date="2020-01" db="EMBL/GenBank/DDBJ databases">
        <title>Spongiivirga citrea KCTC 32990T.</title>
        <authorList>
            <person name="Wang G."/>
        </authorList>
    </citation>
    <scope>NUCLEOTIDE SEQUENCE [LARGE SCALE GENOMIC DNA]</scope>
    <source>
        <strain evidence="10 11">KCTC 32990</strain>
    </source>
</reference>
<evidence type="ECO:0000256" key="4">
    <source>
        <dbReference type="ARBA" id="ARBA00022989"/>
    </source>
</evidence>
<dbReference type="RefSeq" id="WP_164032922.1">
    <property type="nucleotide sequence ID" value="NZ_JAABOQ010000005.1"/>
</dbReference>
<evidence type="ECO:0000313" key="10">
    <source>
        <dbReference type="EMBL" id="NER18247.1"/>
    </source>
</evidence>
<sequence length="409" mass="46184">MFSRDRWQEIFQTISKNKLRTFLTGFAVALGIFIFVVLVGFGNGLKNTFQEFFLDDATNTLFLFAGKTTKPYKGFKSNRFIQWENNDLEDIKKNFPMFVQYITPRITRGAFVKYKNESNNYTTRAVAPGHQFVEKTIMMKGRYLNEYDIEKRTKNVVIGRLVAKDLFKGEDPIGKYIDMGDIAWKVVGVFQDDGGDNEERYIYLSYTTRQLIEKNNDKLGQIIVAFKPELGHQGGLAFERSLSKFLKDKKNIAPDDQGGIFIRNVADQLKQNQQFATVLQYIFGTIAIGTLVFGMIGVGTIMLFVVKERTKELGIRKALGATPKSVINMVLQEAVFITTIAGYIGMFLGIGVLSGIKDSLDEYFIKNPYIGMGTAIFATILLILFGALAGFIPARRAARIKPIEALRDE</sequence>
<dbReference type="InterPro" id="IPR003838">
    <property type="entry name" value="ABC3_permease_C"/>
</dbReference>
<feature type="transmembrane region" description="Helical" evidence="7">
    <location>
        <begin position="21"/>
        <end position="41"/>
    </location>
</feature>
<dbReference type="AlphaFoldDB" id="A0A6M0CRW6"/>
<keyword evidence="5 7" id="KW-0472">Membrane</keyword>
<evidence type="ECO:0000256" key="1">
    <source>
        <dbReference type="ARBA" id="ARBA00004651"/>
    </source>
</evidence>
<keyword evidence="3 7" id="KW-0812">Transmembrane</keyword>
<comment type="caution">
    <text evidence="10">The sequence shown here is derived from an EMBL/GenBank/DDBJ whole genome shotgun (WGS) entry which is preliminary data.</text>
</comment>
<accession>A0A6M0CRW6</accession>
<evidence type="ECO:0000256" key="3">
    <source>
        <dbReference type="ARBA" id="ARBA00022692"/>
    </source>
</evidence>
<feature type="transmembrane region" description="Helical" evidence="7">
    <location>
        <begin position="334"/>
        <end position="356"/>
    </location>
</feature>
<evidence type="ECO:0000259" key="8">
    <source>
        <dbReference type="Pfam" id="PF02687"/>
    </source>
</evidence>
<dbReference type="PANTHER" id="PTHR30572">
    <property type="entry name" value="MEMBRANE COMPONENT OF TRANSPORTER-RELATED"/>
    <property type="match status" value="1"/>
</dbReference>
<dbReference type="PANTHER" id="PTHR30572:SF4">
    <property type="entry name" value="ABC TRANSPORTER PERMEASE YTRF"/>
    <property type="match status" value="1"/>
</dbReference>
<dbReference type="InterPro" id="IPR025857">
    <property type="entry name" value="MacB_PCD"/>
</dbReference>
<dbReference type="GO" id="GO:0022857">
    <property type="term" value="F:transmembrane transporter activity"/>
    <property type="evidence" value="ECO:0007669"/>
    <property type="project" value="TreeGrafter"/>
</dbReference>
<dbReference type="InterPro" id="IPR050250">
    <property type="entry name" value="Macrolide_Exporter_MacB"/>
</dbReference>
<name>A0A6M0CRW6_9FLAO</name>
<keyword evidence="11" id="KW-1185">Reference proteome</keyword>
<feature type="transmembrane region" description="Helical" evidence="7">
    <location>
        <begin position="368"/>
        <end position="392"/>
    </location>
</feature>
<comment type="similarity">
    <text evidence="6">Belongs to the ABC-4 integral membrane protein family.</text>
</comment>
<dbReference type="Proteomes" id="UP000474296">
    <property type="component" value="Unassembled WGS sequence"/>
</dbReference>